<organism evidence="8 9">
    <name type="scientific">Proteobacteria bacterium 228</name>
    <dbReference type="NCBI Taxonomy" id="2083153"/>
    <lineage>
        <taxon>Bacteria</taxon>
        <taxon>Pseudomonadati</taxon>
        <taxon>Pseudomonadota</taxon>
    </lineage>
</organism>
<reference evidence="8 9" key="1">
    <citation type="submission" date="2018-02" db="EMBL/GenBank/DDBJ databases">
        <title>novel marine gammaproteobacteria from coastal saline agro ecosystem.</title>
        <authorList>
            <person name="Krishnan R."/>
            <person name="Ramesh Kumar N."/>
        </authorList>
    </citation>
    <scope>NUCLEOTIDE SEQUENCE [LARGE SCALE GENOMIC DNA]</scope>
    <source>
        <strain evidence="8 9">228</strain>
    </source>
</reference>
<dbReference type="InterPro" id="IPR018659">
    <property type="entry name" value="DUF2090"/>
</dbReference>
<keyword evidence="4" id="KW-0418">Kinase</keyword>
<evidence type="ECO:0000256" key="1">
    <source>
        <dbReference type="ARBA" id="ARBA00010688"/>
    </source>
</evidence>
<dbReference type="PANTHER" id="PTHR43085:SF49">
    <property type="entry name" value="5-DEHYDRO-2-DEOXYGLUCONOKINASE"/>
    <property type="match status" value="1"/>
</dbReference>
<dbReference type="GO" id="GO:0005524">
    <property type="term" value="F:ATP binding"/>
    <property type="evidence" value="ECO:0007669"/>
    <property type="project" value="UniProtKB-KW"/>
</dbReference>
<dbReference type="GO" id="GO:0016301">
    <property type="term" value="F:kinase activity"/>
    <property type="evidence" value="ECO:0007669"/>
    <property type="project" value="UniProtKB-KW"/>
</dbReference>
<dbReference type="Pfam" id="PF09863">
    <property type="entry name" value="DUF2090"/>
    <property type="match status" value="1"/>
</dbReference>
<keyword evidence="5" id="KW-0067">ATP-binding</keyword>
<keyword evidence="3" id="KW-0547">Nucleotide-binding</keyword>
<evidence type="ECO:0000256" key="2">
    <source>
        <dbReference type="ARBA" id="ARBA00022679"/>
    </source>
</evidence>
<dbReference type="PROSITE" id="PS00584">
    <property type="entry name" value="PFKB_KINASES_2"/>
    <property type="match status" value="1"/>
</dbReference>
<comment type="caution">
    <text evidence="8">The sequence shown here is derived from an EMBL/GenBank/DDBJ whole genome shotgun (WGS) entry which is preliminary data.</text>
</comment>
<dbReference type="PANTHER" id="PTHR43085">
    <property type="entry name" value="HEXOKINASE FAMILY MEMBER"/>
    <property type="match status" value="1"/>
</dbReference>
<proteinExistence type="inferred from homology"/>
<evidence type="ECO:0000259" key="7">
    <source>
        <dbReference type="Pfam" id="PF09863"/>
    </source>
</evidence>
<protein>
    <submittedName>
        <fullName evidence="8">5-dehydro-2-deoxygluconokinase</fullName>
    </submittedName>
</protein>
<dbReference type="Gene3D" id="2.20.150.10">
    <property type="entry name" value="putative 5-dehydro-2- deoxygluconokinase"/>
    <property type="match status" value="1"/>
</dbReference>
<dbReference type="InterPro" id="IPR002173">
    <property type="entry name" value="Carboh/pur_kinase_PfkB_CS"/>
</dbReference>
<dbReference type="InterPro" id="IPR011611">
    <property type="entry name" value="PfkB_dom"/>
</dbReference>
<evidence type="ECO:0000313" key="8">
    <source>
        <dbReference type="EMBL" id="PPC74558.1"/>
    </source>
</evidence>
<evidence type="ECO:0000313" key="9">
    <source>
        <dbReference type="Proteomes" id="UP000238196"/>
    </source>
</evidence>
<dbReference type="Gene3D" id="3.20.20.70">
    <property type="entry name" value="Aldolase class I"/>
    <property type="match status" value="1"/>
</dbReference>
<dbReference type="InterPro" id="IPR023314">
    <property type="entry name" value="Myo_inos_IolC-like_sf"/>
</dbReference>
<dbReference type="Pfam" id="PF00294">
    <property type="entry name" value="PfkB"/>
    <property type="match status" value="1"/>
</dbReference>
<accession>A0A2S5KIE8</accession>
<comment type="similarity">
    <text evidence="1">Belongs to the carbohydrate kinase PfkB family.</text>
</comment>
<dbReference type="EMBL" id="PRLP01000143">
    <property type="protein sequence ID" value="PPC74558.1"/>
    <property type="molecule type" value="Genomic_DNA"/>
</dbReference>
<keyword evidence="2" id="KW-0808">Transferase</keyword>
<dbReference type="InterPro" id="IPR050306">
    <property type="entry name" value="PfkB_Carbo_kinase"/>
</dbReference>
<dbReference type="NCBIfam" id="TIGR04382">
    <property type="entry name" value="myo_inos_iolC_N"/>
    <property type="match status" value="1"/>
</dbReference>
<dbReference type="SUPFAM" id="SSF53613">
    <property type="entry name" value="Ribokinase-like"/>
    <property type="match status" value="1"/>
</dbReference>
<dbReference type="InterPro" id="IPR030830">
    <property type="entry name" value="Myo_inos_IolC"/>
</dbReference>
<evidence type="ECO:0000256" key="3">
    <source>
        <dbReference type="ARBA" id="ARBA00022741"/>
    </source>
</evidence>
<sequence>MPDKSPHSDVQSRALDLIVLGRAAVDFYGQQVGARLEDETSMAKYLGGSSGNIAFGTARQGLKSAMLTRVGNEHMGRSVRETLSRAGVDVSHVVTDPERLTALVILGIKDQETFPLIFYRENCADMAISTEDFDADFIQSARALVITGTHFSTEQVNRVSRQAIEYARAGGVRTVLDIDYRPVLWGLTTRGDGETRFISSESVTAHLQSIVPLFDLIVGTEEEFHIAGGSTDTLEALRNVRRVSDAVLVCKRGPLGCSVFTGSIPDDLDDGITVKGVRVDVLNVLGAGDAFMSGFLRGWIRGESYEQCCRYGNACGALVVSRHGCAPAMPTAEELDYYIANAEQIPRPDKDTHLNYLHRVTTRDVEWPELCVLAFDHRIQLANMAREVGAAEERIEELKQLILQGAFKGAAEMGLNGNAGILADTTYGQATLNELTGRGWWIGRPVELPGSRPLRFEYGNNIGQQLTSWPREHVVKCLVFYHPDDSIDLRLDQERKVADMYEACVNSGHEFLLEVIPPAGSTVDDQTLARALTRFYNIGIYPDWWKLPSPSRAAWQHIESVINQRAPHCRGVVLLGLDAPEEELRDGFNQAAGIEVCKGFAVGRTIFGKPSRQWLAGELNDQQLVDVIAGNYVRMIRYWRERKAPVTAQSVA</sequence>
<evidence type="ECO:0000256" key="5">
    <source>
        <dbReference type="ARBA" id="ARBA00022840"/>
    </source>
</evidence>
<evidence type="ECO:0000256" key="4">
    <source>
        <dbReference type="ARBA" id="ARBA00022777"/>
    </source>
</evidence>
<feature type="domain" description="Carbohydrate kinase PfkB" evidence="6">
    <location>
        <begin position="16"/>
        <end position="331"/>
    </location>
</feature>
<dbReference type="Gene3D" id="3.40.1190.20">
    <property type="match status" value="1"/>
</dbReference>
<dbReference type="Proteomes" id="UP000238196">
    <property type="component" value="Unassembled WGS sequence"/>
</dbReference>
<gene>
    <name evidence="8" type="primary">iolC</name>
    <name evidence="8" type="ORF">C4K68_24875</name>
</gene>
<dbReference type="AlphaFoldDB" id="A0A2S5KIE8"/>
<dbReference type="OrthoDB" id="9792663at2"/>
<dbReference type="InterPro" id="IPR013785">
    <property type="entry name" value="Aldolase_TIM"/>
</dbReference>
<dbReference type="InterPro" id="IPR029056">
    <property type="entry name" value="Ribokinase-like"/>
</dbReference>
<feature type="domain" description="DUF2090" evidence="7">
    <location>
        <begin position="334"/>
        <end position="642"/>
    </location>
</feature>
<dbReference type="CDD" id="cd01166">
    <property type="entry name" value="KdgK"/>
    <property type="match status" value="1"/>
</dbReference>
<evidence type="ECO:0000259" key="6">
    <source>
        <dbReference type="Pfam" id="PF00294"/>
    </source>
</evidence>
<name>A0A2S5KIE8_9PROT</name>